<evidence type="ECO:0000256" key="1">
    <source>
        <dbReference type="SAM" id="SignalP"/>
    </source>
</evidence>
<comment type="caution">
    <text evidence="2">The sequence shown here is derived from an EMBL/GenBank/DDBJ whole genome shotgun (WGS) entry which is preliminary data.</text>
</comment>
<reference evidence="2 3" key="1">
    <citation type="submission" date="2023-01" db="EMBL/GenBank/DDBJ databases">
        <authorList>
            <person name="Yoon J.-W."/>
        </authorList>
    </citation>
    <scope>NUCLEOTIDE SEQUENCE [LARGE SCALE GENOMIC DNA]</scope>
    <source>
        <strain evidence="2 3">KMU-50</strain>
    </source>
</reference>
<proteinExistence type="predicted"/>
<evidence type="ECO:0000313" key="2">
    <source>
        <dbReference type="EMBL" id="MDA5093667.1"/>
    </source>
</evidence>
<accession>A0ABT4VZI2</accession>
<feature type="signal peptide" evidence="1">
    <location>
        <begin position="1"/>
        <end position="19"/>
    </location>
</feature>
<keyword evidence="3" id="KW-1185">Reference proteome</keyword>
<sequence>MLKWLSLILVLVLVTPVYAEETGTLTGSLDNENTVLDLIASQSDHRGDENFGSVSMVFSADGAAGLKMLFIGFEWRDGSAAVPDIRIVADDRSMYFPREDEDFLLEIDGASKSGEFLTVKGRLRFIADHSKDFGRTRDPSNSHTLEGSFEATIGPV</sequence>
<keyword evidence="1" id="KW-0732">Signal</keyword>
<dbReference type="Proteomes" id="UP001528040">
    <property type="component" value="Unassembled WGS sequence"/>
</dbReference>
<dbReference type="EMBL" id="JAQIIO010000002">
    <property type="protein sequence ID" value="MDA5093667.1"/>
    <property type="molecule type" value="Genomic_DNA"/>
</dbReference>
<gene>
    <name evidence="2" type="ORF">O2N63_06150</name>
</gene>
<organism evidence="2 3">
    <name type="scientific">Aliiroseovarius salicola</name>
    <dbReference type="NCBI Taxonomy" id="3009082"/>
    <lineage>
        <taxon>Bacteria</taxon>
        <taxon>Pseudomonadati</taxon>
        <taxon>Pseudomonadota</taxon>
        <taxon>Alphaproteobacteria</taxon>
        <taxon>Rhodobacterales</taxon>
        <taxon>Paracoccaceae</taxon>
        <taxon>Aliiroseovarius</taxon>
    </lineage>
</organism>
<dbReference type="RefSeq" id="WP_271053348.1">
    <property type="nucleotide sequence ID" value="NZ_JAQIIO010000002.1"/>
</dbReference>
<protein>
    <submittedName>
        <fullName evidence="2">Uncharacterized protein</fullName>
    </submittedName>
</protein>
<evidence type="ECO:0000313" key="3">
    <source>
        <dbReference type="Proteomes" id="UP001528040"/>
    </source>
</evidence>
<name>A0ABT4VZI2_9RHOB</name>
<feature type="chain" id="PRO_5046429590" evidence="1">
    <location>
        <begin position="20"/>
        <end position="156"/>
    </location>
</feature>